<accession>A0A6G7VLH2</accession>
<dbReference type="AlphaFoldDB" id="A0A6G7VLH2"/>
<dbReference type="Proteomes" id="UP000500791">
    <property type="component" value="Chromosome"/>
</dbReference>
<reference evidence="1 2" key="1">
    <citation type="submission" date="2020-03" db="EMBL/GenBank/DDBJ databases">
        <title>Complete genome sequence of Monaibacterium sp. ALG8 with diverse plasmids.</title>
        <authorList>
            <person name="Sun C."/>
        </authorList>
    </citation>
    <scope>NUCLEOTIDE SEQUENCE [LARGE SCALE GENOMIC DNA]</scope>
    <source>
        <strain evidence="1 2">ALG8</strain>
    </source>
</reference>
<dbReference type="SUPFAM" id="SSF55298">
    <property type="entry name" value="YjgF-like"/>
    <property type="match status" value="1"/>
</dbReference>
<dbReference type="KEGG" id="mon:G8E03_08995"/>
<dbReference type="Gene3D" id="3.30.1330.40">
    <property type="entry name" value="RutC-like"/>
    <property type="match status" value="1"/>
</dbReference>
<dbReference type="RefSeq" id="WP_166190834.1">
    <property type="nucleotide sequence ID" value="NZ_CP049811.1"/>
</dbReference>
<dbReference type="PANTHER" id="PTHR43857">
    <property type="entry name" value="BLR7761 PROTEIN"/>
    <property type="match status" value="1"/>
</dbReference>
<dbReference type="InterPro" id="IPR035959">
    <property type="entry name" value="RutC-like_sf"/>
</dbReference>
<proteinExistence type="predicted"/>
<evidence type="ECO:0000313" key="1">
    <source>
        <dbReference type="EMBL" id="QIK40889.1"/>
    </source>
</evidence>
<dbReference type="EMBL" id="CP049811">
    <property type="protein sequence ID" value="QIK40889.1"/>
    <property type="molecule type" value="Genomic_DNA"/>
</dbReference>
<dbReference type="PANTHER" id="PTHR43857:SF1">
    <property type="entry name" value="YJGH FAMILY PROTEIN"/>
    <property type="match status" value="1"/>
</dbReference>
<organism evidence="1 2">
    <name type="scientific">Pontivivens nitratireducens</name>
    <dbReference type="NCBI Taxonomy" id="2758038"/>
    <lineage>
        <taxon>Bacteria</taxon>
        <taxon>Pseudomonadati</taxon>
        <taxon>Pseudomonadota</taxon>
        <taxon>Alphaproteobacteria</taxon>
        <taxon>Rhodobacterales</taxon>
        <taxon>Paracoccaceae</taxon>
        <taxon>Pontivivens</taxon>
    </lineage>
</organism>
<dbReference type="Pfam" id="PF01042">
    <property type="entry name" value="Ribonuc_L-PSP"/>
    <property type="match status" value="1"/>
</dbReference>
<keyword evidence="2" id="KW-1185">Reference proteome</keyword>
<dbReference type="CDD" id="cd06154">
    <property type="entry name" value="YjgF_YER057c_UK114_like_6"/>
    <property type="match status" value="1"/>
</dbReference>
<gene>
    <name evidence="1" type="ORF">G8E03_08995</name>
</gene>
<sequence length="133" mass="14843">MTRQLFSQGSEYENSIGYSRAVRHGRWVFVSGTTGFDYATMEISDDMAVQTDQAMRNINTALSAVGASMADVARVTYIVPNRDLFEQSHEVLHTWLGNVRPAATMFVAELLDPRMLIEIEVTARVANGGKRKK</sequence>
<protein>
    <submittedName>
        <fullName evidence="1">RidA family protein</fullName>
    </submittedName>
</protein>
<name>A0A6G7VLH2_9RHOB</name>
<dbReference type="InterPro" id="IPR006175">
    <property type="entry name" value="YjgF/YER057c/UK114"/>
</dbReference>
<evidence type="ECO:0000313" key="2">
    <source>
        <dbReference type="Proteomes" id="UP000500791"/>
    </source>
</evidence>